<evidence type="ECO:0000313" key="2">
    <source>
        <dbReference type="Proteomes" id="UP001165101"/>
    </source>
</evidence>
<comment type="caution">
    <text evidence="1">The sequence shown here is derived from an EMBL/GenBank/DDBJ whole genome shotgun (WGS) entry which is preliminary data.</text>
</comment>
<sequence>MGSFRIIKELENIINEKILDNNNDYDNEINNKIIEKIYFDKSYKLFSNYLLIYFEKIILKLIKKSLIPYTNLLLDHIAKPEIYHNDNDDNNNDDDFSIRSTNDSISTNPKEMELNLIELYNELNTFKSLPEIILNNGGNEEELKILNLNLNFKKNNYCLFKDKLCLGDFIYGSFLNWIESLFKNSPNLHTDNLFDDWTLNWYKNSIKIYSLDN</sequence>
<organism evidence="1 2">
    <name type="scientific">Candida boidinii</name>
    <name type="common">Yeast</name>
    <dbReference type="NCBI Taxonomy" id="5477"/>
    <lineage>
        <taxon>Eukaryota</taxon>
        <taxon>Fungi</taxon>
        <taxon>Dikarya</taxon>
        <taxon>Ascomycota</taxon>
        <taxon>Saccharomycotina</taxon>
        <taxon>Pichiomycetes</taxon>
        <taxon>Pichiales</taxon>
        <taxon>Pichiaceae</taxon>
        <taxon>Ogataea</taxon>
        <taxon>Ogataea/Candida clade</taxon>
    </lineage>
</organism>
<dbReference type="Proteomes" id="UP001165101">
    <property type="component" value="Unassembled WGS sequence"/>
</dbReference>
<proteinExistence type="predicted"/>
<name>A0ACB5TZG2_CANBO</name>
<protein>
    <submittedName>
        <fullName evidence="1">Unnamed protein product</fullName>
    </submittedName>
</protein>
<gene>
    <name evidence="1" type="ORF">Cboi01_000480400</name>
</gene>
<evidence type="ECO:0000313" key="1">
    <source>
        <dbReference type="EMBL" id="GME98018.1"/>
    </source>
</evidence>
<dbReference type="EMBL" id="BSXV01003294">
    <property type="protein sequence ID" value="GME98018.1"/>
    <property type="molecule type" value="Genomic_DNA"/>
</dbReference>
<accession>A0ACB5TZG2</accession>
<keyword evidence="2" id="KW-1185">Reference proteome</keyword>
<reference evidence="1" key="1">
    <citation type="submission" date="2023-04" db="EMBL/GenBank/DDBJ databases">
        <title>Candida boidinii NBRC 1967.</title>
        <authorList>
            <person name="Ichikawa N."/>
            <person name="Sato H."/>
            <person name="Tonouchi N."/>
        </authorList>
    </citation>
    <scope>NUCLEOTIDE SEQUENCE</scope>
    <source>
        <strain evidence="1">NBRC 1967</strain>
    </source>
</reference>